<proteinExistence type="inferred from homology"/>
<protein>
    <submittedName>
        <fullName evidence="6">Creatininase</fullName>
    </submittedName>
</protein>
<organism evidence="6 7">
    <name type="scientific">Rariglobus hedericola</name>
    <dbReference type="NCBI Taxonomy" id="2597822"/>
    <lineage>
        <taxon>Bacteria</taxon>
        <taxon>Pseudomonadati</taxon>
        <taxon>Verrucomicrobiota</taxon>
        <taxon>Opitutia</taxon>
        <taxon>Opitutales</taxon>
        <taxon>Opitutaceae</taxon>
        <taxon>Rariglobus</taxon>
    </lineage>
</organism>
<dbReference type="GO" id="GO:0046872">
    <property type="term" value="F:metal ion binding"/>
    <property type="evidence" value="ECO:0007669"/>
    <property type="project" value="UniProtKB-KW"/>
</dbReference>
<comment type="caution">
    <text evidence="6">The sequence shown here is derived from an EMBL/GenBank/DDBJ whole genome shotgun (WGS) entry which is preliminary data.</text>
</comment>
<dbReference type="AlphaFoldDB" id="A0A556QMD4"/>
<keyword evidence="4" id="KW-0862">Zinc</keyword>
<name>A0A556QMD4_9BACT</name>
<dbReference type="InterPro" id="IPR024087">
    <property type="entry name" value="Creatininase-like_sf"/>
</dbReference>
<comment type="cofactor">
    <cofactor evidence="1">
        <name>Zn(2+)</name>
        <dbReference type="ChEBI" id="CHEBI:29105"/>
    </cofactor>
</comment>
<keyword evidence="7" id="KW-1185">Reference proteome</keyword>
<sequence>MSSLWLANAEPTTAWAHQTWSDLSARPNKARTLVVLPIHGFADHGFGLPLNTEETVGSALLRAAIVAGGLQPHVLVLPPLRFGAAPYAHTHFGVDTETALETLNEILASVKASGFTRVLLFNTSPWNGELAATAALDSRVSLNLRTYVIGAASLGLGFHPTDANRPHTQAVAAHLLGGTPATFPLSADVRDTDFRPGYFGQPAPLTPDATLNGERLFIEATTRLVDLLGEVVVHDTDLVLPVPKPVAPAAALASPQSRELASLTAFELAAIPDKAHALVIIPTGAIEQHGHHLPLGTDALLGRVWLQHALPKLAADAPVFVAPSLTYGKSNEHTGFAGTITLTARTLRRQLLSLATHLKAQGFRQIAVLNTHGGNSAVIVPVLRELQSILGLRAGMLSGYYRPSQSPQEASFGFHAGEWETSLLLATAPELVHMDRAVCEYPARTDAPGTLRPEGAAAVFAWKTSDLSQSGVMGDATLATAEKGTRWLEEASTALARKIESLISSS</sequence>
<dbReference type="RefSeq" id="WP_144228153.1">
    <property type="nucleotide sequence ID" value="NZ_CBCRVV010000001.1"/>
</dbReference>
<reference evidence="6 7" key="1">
    <citation type="submission" date="2019-07" db="EMBL/GenBank/DDBJ databases">
        <title>Description of 53C-WASEF.</title>
        <authorList>
            <person name="Pitt A."/>
            <person name="Hahn M.W."/>
        </authorList>
    </citation>
    <scope>NUCLEOTIDE SEQUENCE [LARGE SCALE GENOMIC DNA]</scope>
    <source>
        <strain evidence="6 7">53C-WASEF</strain>
    </source>
</reference>
<evidence type="ECO:0000256" key="2">
    <source>
        <dbReference type="ARBA" id="ARBA00022723"/>
    </source>
</evidence>
<dbReference type="GO" id="GO:0009231">
    <property type="term" value="P:riboflavin biosynthetic process"/>
    <property type="evidence" value="ECO:0007669"/>
    <property type="project" value="TreeGrafter"/>
</dbReference>
<evidence type="ECO:0000256" key="5">
    <source>
        <dbReference type="ARBA" id="ARBA00024029"/>
    </source>
</evidence>
<accession>A0A556QMD4</accession>
<dbReference type="EMBL" id="VMBG01000001">
    <property type="protein sequence ID" value="TSJ77811.1"/>
    <property type="molecule type" value="Genomic_DNA"/>
</dbReference>
<dbReference type="Proteomes" id="UP000315648">
    <property type="component" value="Unassembled WGS sequence"/>
</dbReference>
<dbReference type="Pfam" id="PF02633">
    <property type="entry name" value="Creatininase"/>
    <property type="match status" value="2"/>
</dbReference>
<dbReference type="SUPFAM" id="SSF102215">
    <property type="entry name" value="Creatininase"/>
    <property type="match status" value="2"/>
</dbReference>
<dbReference type="GO" id="GO:0016811">
    <property type="term" value="F:hydrolase activity, acting on carbon-nitrogen (but not peptide) bonds, in linear amides"/>
    <property type="evidence" value="ECO:0007669"/>
    <property type="project" value="TreeGrafter"/>
</dbReference>
<comment type="similarity">
    <text evidence="5">Belongs to the creatininase superfamily.</text>
</comment>
<dbReference type="Gene3D" id="3.40.50.10310">
    <property type="entry name" value="Creatininase"/>
    <property type="match status" value="2"/>
</dbReference>
<evidence type="ECO:0000256" key="1">
    <source>
        <dbReference type="ARBA" id="ARBA00001947"/>
    </source>
</evidence>
<evidence type="ECO:0000313" key="6">
    <source>
        <dbReference type="EMBL" id="TSJ77811.1"/>
    </source>
</evidence>
<evidence type="ECO:0000256" key="3">
    <source>
        <dbReference type="ARBA" id="ARBA00022801"/>
    </source>
</evidence>
<evidence type="ECO:0000313" key="7">
    <source>
        <dbReference type="Proteomes" id="UP000315648"/>
    </source>
</evidence>
<gene>
    <name evidence="6" type="ORF">FPL22_00460</name>
</gene>
<dbReference type="PANTHER" id="PTHR35005">
    <property type="entry name" value="3-DEHYDRO-SCYLLO-INOSOSE HYDROLASE"/>
    <property type="match status" value="1"/>
</dbReference>
<keyword evidence="3" id="KW-0378">Hydrolase</keyword>
<dbReference type="PANTHER" id="PTHR35005:SF1">
    <property type="entry name" value="2-AMINO-5-FORMYLAMINO-6-RIBOSYLAMINOPYRIMIDIN-4(3H)-ONE 5'-MONOPHOSPHATE DEFORMYLASE"/>
    <property type="match status" value="1"/>
</dbReference>
<dbReference type="OrthoDB" id="9801445at2"/>
<dbReference type="InterPro" id="IPR003785">
    <property type="entry name" value="Creatininase/forma_Hydrolase"/>
</dbReference>
<keyword evidence="2" id="KW-0479">Metal-binding</keyword>
<evidence type="ECO:0000256" key="4">
    <source>
        <dbReference type="ARBA" id="ARBA00022833"/>
    </source>
</evidence>